<sequence>MRVSEFQIVGATALLVALLNMVINAGVLYVAYGLFAWLRPEELPELSFLQAWLLCLVGGALMARYSVSLKVGMG</sequence>
<protein>
    <submittedName>
        <fullName evidence="2">Uncharacterized protein</fullName>
    </submittedName>
</protein>
<name>A0A1M5TNJ3_9GAMM</name>
<dbReference type="STRING" id="299255.SAMN02745129_2215"/>
<dbReference type="EMBL" id="FQXG01000003">
    <property type="protein sequence ID" value="SHH52258.1"/>
    <property type="molecule type" value="Genomic_DNA"/>
</dbReference>
<keyword evidence="1" id="KW-1133">Transmembrane helix</keyword>
<proteinExistence type="predicted"/>
<dbReference type="Proteomes" id="UP000184268">
    <property type="component" value="Unassembled WGS sequence"/>
</dbReference>
<dbReference type="AlphaFoldDB" id="A0A1M5TNJ3"/>
<dbReference type="RefSeq" id="WP_067656149.1">
    <property type="nucleotide sequence ID" value="NZ_FQXG01000003.1"/>
</dbReference>
<reference evidence="3" key="1">
    <citation type="submission" date="2016-11" db="EMBL/GenBank/DDBJ databases">
        <authorList>
            <person name="Varghese N."/>
            <person name="Submissions S."/>
        </authorList>
    </citation>
    <scope>NUCLEOTIDE SEQUENCE [LARGE SCALE GENOMIC DNA]</scope>
    <source>
        <strain evidence="3">DSM 16917</strain>
    </source>
</reference>
<accession>A0A1M5TNJ3</accession>
<evidence type="ECO:0000256" key="1">
    <source>
        <dbReference type="SAM" id="Phobius"/>
    </source>
</evidence>
<keyword evidence="1" id="KW-0812">Transmembrane</keyword>
<evidence type="ECO:0000313" key="2">
    <source>
        <dbReference type="EMBL" id="SHH52258.1"/>
    </source>
</evidence>
<gene>
    <name evidence="2" type="ORF">SAMN02745129_2215</name>
</gene>
<feature type="transmembrane region" description="Helical" evidence="1">
    <location>
        <begin position="49"/>
        <end position="67"/>
    </location>
</feature>
<keyword evidence="1" id="KW-0472">Membrane</keyword>
<feature type="transmembrane region" description="Helical" evidence="1">
    <location>
        <begin position="12"/>
        <end position="37"/>
    </location>
</feature>
<evidence type="ECO:0000313" key="3">
    <source>
        <dbReference type="Proteomes" id="UP000184268"/>
    </source>
</evidence>
<organism evidence="2 3">
    <name type="scientific">Ferrimonas marina</name>
    <dbReference type="NCBI Taxonomy" id="299255"/>
    <lineage>
        <taxon>Bacteria</taxon>
        <taxon>Pseudomonadati</taxon>
        <taxon>Pseudomonadota</taxon>
        <taxon>Gammaproteobacteria</taxon>
        <taxon>Alteromonadales</taxon>
        <taxon>Ferrimonadaceae</taxon>
        <taxon>Ferrimonas</taxon>
    </lineage>
</organism>
<keyword evidence="3" id="KW-1185">Reference proteome</keyword>